<evidence type="ECO:0000256" key="7">
    <source>
        <dbReference type="PIRSR" id="PIRSR613078-1"/>
    </source>
</evidence>
<dbReference type="UniPathway" id="UPA00109">
    <property type="reaction ID" value="UER00186"/>
</dbReference>
<comment type="similarity">
    <text evidence="2 6">Belongs to the phosphoglycerate mutase family. BPG-dependent PGAM subfamily.</text>
</comment>
<dbReference type="GO" id="GO:0006094">
    <property type="term" value="P:gluconeogenesis"/>
    <property type="evidence" value="ECO:0007669"/>
    <property type="project" value="UniProtKB-UniRule"/>
</dbReference>
<dbReference type="Gene3D" id="3.40.50.1240">
    <property type="entry name" value="Phosphoglycerate mutase-like"/>
    <property type="match status" value="1"/>
</dbReference>
<feature type="binding site" evidence="6 8">
    <location>
        <begin position="21"/>
        <end position="22"/>
    </location>
    <ligand>
        <name>substrate</name>
    </ligand>
</feature>
<evidence type="ECO:0000256" key="5">
    <source>
        <dbReference type="ARBA" id="ARBA00023235"/>
    </source>
</evidence>
<dbReference type="HAMAP" id="MF_01039">
    <property type="entry name" value="PGAM_GpmA"/>
    <property type="match status" value="1"/>
</dbReference>
<evidence type="ECO:0000256" key="1">
    <source>
        <dbReference type="ARBA" id="ARBA00000380"/>
    </source>
</evidence>
<evidence type="ECO:0000256" key="9">
    <source>
        <dbReference type="PIRSR" id="PIRSR613078-3"/>
    </source>
</evidence>
<dbReference type="PROSITE" id="PS00175">
    <property type="entry name" value="PG_MUTASE"/>
    <property type="match status" value="1"/>
</dbReference>
<evidence type="ECO:0000256" key="3">
    <source>
        <dbReference type="ARBA" id="ARBA00022432"/>
    </source>
</evidence>
<dbReference type="FunFam" id="3.40.50.1240:FF:000003">
    <property type="entry name" value="2,3-bisphosphoglycerate-dependent phosphoglycerate mutase"/>
    <property type="match status" value="1"/>
</dbReference>
<keyword evidence="12" id="KW-1185">Reference proteome</keyword>
<evidence type="ECO:0000256" key="4">
    <source>
        <dbReference type="ARBA" id="ARBA00023152"/>
    </source>
</evidence>
<feature type="binding site" evidence="6 8">
    <location>
        <begin position="87"/>
        <end position="90"/>
    </location>
    <ligand>
        <name>substrate</name>
    </ligand>
</feature>
<feature type="binding site" evidence="6 8">
    <location>
        <position position="98"/>
    </location>
    <ligand>
        <name>substrate</name>
    </ligand>
</feature>
<organism evidence="11 12">
    <name type="scientific">Rhodopirellula islandica</name>
    <dbReference type="NCBI Taxonomy" id="595434"/>
    <lineage>
        <taxon>Bacteria</taxon>
        <taxon>Pseudomonadati</taxon>
        <taxon>Planctomycetota</taxon>
        <taxon>Planctomycetia</taxon>
        <taxon>Pirellulales</taxon>
        <taxon>Pirellulaceae</taxon>
        <taxon>Rhodopirellula</taxon>
    </lineage>
</organism>
<dbReference type="PIRSF" id="PIRSF000709">
    <property type="entry name" value="6PFK_2-Ptase"/>
    <property type="match status" value="1"/>
</dbReference>
<dbReference type="SMART" id="SM00855">
    <property type="entry name" value="PGAM"/>
    <property type="match status" value="1"/>
</dbReference>
<dbReference type="PANTHER" id="PTHR11931">
    <property type="entry name" value="PHOSPHOGLYCERATE MUTASE"/>
    <property type="match status" value="1"/>
</dbReference>
<keyword evidence="5 6" id="KW-0413">Isomerase</keyword>
<evidence type="ECO:0000256" key="8">
    <source>
        <dbReference type="PIRSR" id="PIRSR613078-2"/>
    </source>
</evidence>
<keyword evidence="4 6" id="KW-0324">Glycolysis</keyword>
<feature type="binding site" evidence="6 8">
    <location>
        <begin position="114"/>
        <end position="115"/>
    </location>
    <ligand>
        <name>substrate</name>
    </ligand>
</feature>
<gene>
    <name evidence="6" type="primary">gpmA</name>
    <name evidence="11" type="ORF">RISK_002234</name>
</gene>
<name>A0A0J1BGD4_RHOIS</name>
<comment type="pathway">
    <text evidence="6 10">Carbohydrate degradation; glycolysis; pyruvate from D-glyceraldehyde 3-phosphate: step 3/5.</text>
</comment>
<dbReference type="EMBL" id="LECT01000017">
    <property type="protein sequence ID" value="KLU05602.1"/>
    <property type="molecule type" value="Genomic_DNA"/>
</dbReference>
<proteinExistence type="inferred from homology"/>
<dbReference type="NCBIfam" id="NF010713">
    <property type="entry name" value="PRK14115.1"/>
    <property type="match status" value="1"/>
</dbReference>
<dbReference type="Proteomes" id="UP000036367">
    <property type="component" value="Unassembled WGS sequence"/>
</dbReference>
<evidence type="ECO:0000256" key="6">
    <source>
        <dbReference type="HAMAP-Rule" id="MF_01039"/>
    </source>
</evidence>
<dbReference type="GO" id="GO:0006096">
    <property type="term" value="P:glycolytic process"/>
    <property type="evidence" value="ECO:0007669"/>
    <property type="project" value="UniProtKB-UniRule"/>
</dbReference>
<comment type="catalytic activity">
    <reaction evidence="1 6 10">
        <text>(2R)-2-phosphoglycerate = (2R)-3-phosphoglycerate</text>
        <dbReference type="Rhea" id="RHEA:15901"/>
        <dbReference type="ChEBI" id="CHEBI:58272"/>
        <dbReference type="ChEBI" id="CHEBI:58289"/>
        <dbReference type="EC" id="5.4.2.11"/>
    </reaction>
</comment>
<dbReference type="RefSeq" id="WP_053061102.1">
    <property type="nucleotide sequence ID" value="NZ_LECT01000017.1"/>
</dbReference>
<dbReference type="NCBIfam" id="TIGR01258">
    <property type="entry name" value="pgm_1"/>
    <property type="match status" value="1"/>
</dbReference>
<feature type="site" description="Transition state stabilizer" evidence="6 9">
    <location>
        <position position="182"/>
    </location>
</feature>
<reference evidence="11" key="1">
    <citation type="submission" date="2015-05" db="EMBL/GenBank/DDBJ databases">
        <title>Permanent draft genome of Rhodopirellula islandicus K833.</title>
        <authorList>
            <person name="Kizina J."/>
            <person name="Richter M."/>
            <person name="Glockner F.O."/>
            <person name="Harder J."/>
        </authorList>
    </citation>
    <scope>NUCLEOTIDE SEQUENCE [LARGE SCALE GENOMIC DNA]</scope>
    <source>
        <strain evidence="11">K833</strain>
    </source>
</reference>
<dbReference type="PATRIC" id="fig|595434.4.peg.2133"/>
<comment type="caution">
    <text evidence="11">The sequence shown here is derived from an EMBL/GenBank/DDBJ whole genome shotgun (WGS) entry which is preliminary data.</text>
</comment>
<dbReference type="InterPro" id="IPR001345">
    <property type="entry name" value="PG/BPGM_mutase_AS"/>
</dbReference>
<dbReference type="Pfam" id="PF00300">
    <property type="entry name" value="His_Phos_1"/>
    <property type="match status" value="2"/>
</dbReference>
<feature type="active site" description="Tele-phosphohistidine intermediate" evidence="6 7">
    <location>
        <position position="9"/>
    </location>
</feature>
<dbReference type="CDD" id="cd07067">
    <property type="entry name" value="HP_PGM_like"/>
    <property type="match status" value="1"/>
</dbReference>
<protein>
    <recommendedName>
        <fullName evidence="6 10">2,3-bisphosphoglycerate-dependent phosphoglycerate mutase</fullName>
        <shortName evidence="6">BPG-dependent PGAM</shortName>
        <shortName evidence="6">PGAM</shortName>
        <shortName evidence="6">Phosphoglyceromutase</shortName>
        <shortName evidence="6">dPGM</shortName>
        <ecNumber evidence="6 10">5.4.2.11</ecNumber>
    </recommendedName>
</protein>
<dbReference type="GO" id="GO:0004619">
    <property type="term" value="F:phosphoglycerate mutase activity"/>
    <property type="evidence" value="ECO:0007669"/>
    <property type="project" value="UniProtKB-UniRule"/>
</dbReference>
<dbReference type="STRING" id="595434.RISK_002234"/>
<dbReference type="InterPro" id="IPR013078">
    <property type="entry name" value="His_Pase_superF_clade-1"/>
</dbReference>
<feature type="binding site" evidence="6 8">
    <location>
        <begin position="8"/>
        <end position="15"/>
    </location>
    <ligand>
        <name>substrate</name>
    </ligand>
</feature>
<dbReference type="InterPro" id="IPR005952">
    <property type="entry name" value="Phosphogly_mut1"/>
</dbReference>
<dbReference type="InterPro" id="IPR029033">
    <property type="entry name" value="His_PPase_superfam"/>
</dbReference>
<feature type="binding site" evidence="6 8">
    <location>
        <position position="60"/>
    </location>
    <ligand>
        <name>substrate</name>
    </ligand>
</feature>
<feature type="active site" description="Proton donor/acceptor" evidence="6 7">
    <location>
        <position position="87"/>
    </location>
</feature>
<evidence type="ECO:0000256" key="10">
    <source>
        <dbReference type="RuleBase" id="RU004512"/>
    </source>
</evidence>
<evidence type="ECO:0000313" key="12">
    <source>
        <dbReference type="Proteomes" id="UP000036367"/>
    </source>
</evidence>
<keyword evidence="3 6" id="KW-0312">Gluconeogenesis</keyword>
<dbReference type="EC" id="5.4.2.11" evidence="6 10"/>
<accession>A0A0J1BGD4</accession>
<sequence>MGKLILLRHGQSVWNRQNRFTGWTDVGLTEQGHQEAHQAGRTLLHDGVKIDIAFTSVLKRAIKTLWLVLETMDQMWVPVERSWRLNERHYGALQGLNKAETAKRVGETQVLKWRRSFDVRPPLLETTDERYPGLDRRYALLSESELPRGESLQDTIARCLPHWEATISPALAIGKTVLVVAHGNTIRALRKHLDEISDADIVGMEIPTGSPIVYDTQSIRQKIARV</sequence>
<dbReference type="SUPFAM" id="SSF53254">
    <property type="entry name" value="Phosphoglycerate mutase-like"/>
    <property type="match status" value="1"/>
</dbReference>
<comment type="function">
    <text evidence="6 10">Catalyzes the interconversion of 2-phosphoglycerate and 3-phosphoglycerate.</text>
</comment>
<dbReference type="AlphaFoldDB" id="A0A0J1BGD4"/>
<feature type="binding site" evidence="6 8">
    <location>
        <begin position="183"/>
        <end position="184"/>
    </location>
    <ligand>
        <name>substrate</name>
    </ligand>
</feature>
<evidence type="ECO:0000313" key="11">
    <source>
        <dbReference type="EMBL" id="KLU05602.1"/>
    </source>
</evidence>
<evidence type="ECO:0000256" key="2">
    <source>
        <dbReference type="ARBA" id="ARBA00006717"/>
    </source>
</evidence>
<dbReference type="OrthoDB" id="9781415at2"/>